<evidence type="ECO:0000256" key="9">
    <source>
        <dbReference type="ARBA" id="ARBA00039495"/>
    </source>
</evidence>
<evidence type="ECO:0000256" key="11">
    <source>
        <dbReference type="ARBA" id="ARBA00049595"/>
    </source>
</evidence>
<dbReference type="SUPFAM" id="SSF47323">
    <property type="entry name" value="Anticodon-binding domain of a subclass of class I aminoacyl-tRNA synthetases"/>
    <property type="match status" value="1"/>
</dbReference>
<evidence type="ECO:0000256" key="4">
    <source>
        <dbReference type="ARBA" id="ARBA00022741"/>
    </source>
</evidence>
<sequence length="551" mass="63334">MSAKLKLYLGRKILDSLKTKTTTTAPDLAPLLEVSATKQERNIQMSISLTKLEKYLGVSNFTLDIPNRILKIQPDDIIKNIHTLKDSSNKKLCFDIDRTIFIKEVVENEKLLNLNRHTKRIVVEFSSPNVAKPFHVGHLRSTIIGNFIANLHSHINNQVTRLNYLGDWGTQFGLIKVGVEELKYSSENIRKNPLQLLYESYVHANKLAISDKSILDRARREFAKLESGAPDDIANWKTYITYTISELKAMYNRLGVRFDEYNYESMYNAKHINDVLTQLDKMKILKTNIEGKQTARVNDRDITVRKSDGTTLYLTRDIAAAMDRFKKYQFDKMYYVVENGQNDHFVALKDILRQMDLPWADRMKHIKFGRIHGMSTRRGKVVFLKDILDETRDLMVQRQLASPTTKVPINNTETSDILGISCVIVNDLKQRRQRDYTFSWERALQVQGDSGIKLQYTHCRLCSLQKVSGAIAATSCIPDLLPENKVVDLVTCILVAYLFHLCNHINKALKILKVKNQEHEIASQRLLLFNTSRDILEQGMTILGLKPLSEM</sequence>
<keyword evidence="15" id="KW-1185">Reference proteome</keyword>
<dbReference type="EMBL" id="JASPKY010000436">
    <property type="protein sequence ID" value="KAK9700490.1"/>
    <property type="molecule type" value="Genomic_DNA"/>
</dbReference>
<comment type="function">
    <text evidence="11">Catalyzes the attachment of arginine to tRNA(Arg) in a two-step reaction: arginine is first activated by ATP to form Arg-AMP and then transferred to the acceptor end of tRNA(Arg).</text>
</comment>
<dbReference type="PRINTS" id="PR01038">
    <property type="entry name" value="TRNASYNTHARG"/>
</dbReference>
<evidence type="ECO:0000313" key="14">
    <source>
        <dbReference type="EMBL" id="KAK9700490.1"/>
    </source>
</evidence>
<name>A0AAW1JAS3_POPJA</name>
<dbReference type="Gene3D" id="1.10.730.10">
    <property type="entry name" value="Isoleucyl-tRNA Synthetase, Domain 1"/>
    <property type="match status" value="1"/>
</dbReference>
<dbReference type="InterPro" id="IPR009080">
    <property type="entry name" value="tRNAsynth_Ia_anticodon-bd"/>
</dbReference>
<evidence type="ECO:0000256" key="3">
    <source>
        <dbReference type="ARBA" id="ARBA00022598"/>
    </source>
</evidence>
<dbReference type="Pfam" id="PF05746">
    <property type="entry name" value="DALR_1"/>
    <property type="match status" value="1"/>
</dbReference>
<dbReference type="GO" id="GO:0032543">
    <property type="term" value="P:mitochondrial translation"/>
    <property type="evidence" value="ECO:0007669"/>
    <property type="project" value="TreeGrafter"/>
</dbReference>
<dbReference type="GO" id="GO:0005524">
    <property type="term" value="F:ATP binding"/>
    <property type="evidence" value="ECO:0007669"/>
    <property type="project" value="UniProtKB-KW"/>
</dbReference>
<gene>
    <name evidence="14" type="ORF">QE152_g31199</name>
</gene>
<dbReference type="GO" id="GO:0006420">
    <property type="term" value="P:arginyl-tRNA aminoacylation"/>
    <property type="evidence" value="ECO:0007669"/>
    <property type="project" value="InterPro"/>
</dbReference>
<keyword evidence="4 12" id="KW-0547">Nucleotide-binding</keyword>
<evidence type="ECO:0000256" key="8">
    <source>
        <dbReference type="ARBA" id="ARBA00033033"/>
    </source>
</evidence>
<comment type="catalytic activity">
    <reaction evidence="10">
        <text>tRNA(Arg) + L-arginine + ATP = L-arginyl-tRNA(Arg) + AMP + diphosphate</text>
        <dbReference type="Rhea" id="RHEA:20301"/>
        <dbReference type="Rhea" id="RHEA-COMP:9658"/>
        <dbReference type="Rhea" id="RHEA-COMP:9673"/>
        <dbReference type="ChEBI" id="CHEBI:30616"/>
        <dbReference type="ChEBI" id="CHEBI:32682"/>
        <dbReference type="ChEBI" id="CHEBI:33019"/>
        <dbReference type="ChEBI" id="CHEBI:78442"/>
        <dbReference type="ChEBI" id="CHEBI:78513"/>
        <dbReference type="ChEBI" id="CHEBI:456215"/>
        <dbReference type="EC" id="6.1.1.19"/>
    </reaction>
</comment>
<evidence type="ECO:0000256" key="1">
    <source>
        <dbReference type="ARBA" id="ARBA00005594"/>
    </source>
</evidence>
<dbReference type="SMART" id="SM00836">
    <property type="entry name" value="DALR_1"/>
    <property type="match status" value="1"/>
</dbReference>
<evidence type="ECO:0000256" key="12">
    <source>
        <dbReference type="RuleBase" id="RU363038"/>
    </source>
</evidence>
<dbReference type="AlphaFoldDB" id="A0AAW1JAS3"/>
<dbReference type="PROSITE" id="PS00178">
    <property type="entry name" value="AA_TRNA_LIGASE_I"/>
    <property type="match status" value="1"/>
</dbReference>
<protein>
    <recommendedName>
        <fullName evidence="9">Probable arginine--tRNA ligase, mitochondrial</fullName>
        <ecNumber evidence="2">6.1.1.19</ecNumber>
    </recommendedName>
    <alternativeName>
        <fullName evidence="8">Arginyl-tRNA synthetase</fullName>
    </alternativeName>
</protein>
<dbReference type="Proteomes" id="UP001458880">
    <property type="component" value="Unassembled WGS sequence"/>
</dbReference>
<dbReference type="Gene3D" id="3.40.50.620">
    <property type="entry name" value="HUPs"/>
    <property type="match status" value="1"/>
</dbReference>
<comment type="similarity">
    <text evidence="1 12">Belongs to the class-I aminoacyl-tRNA synthetase family.</text>
</comment>
<dbReference type="NCBIfam" id="TIGR00456">
    <property type="entry name" value="argS"/>
    <property type="match status" value="1"/>
</dbReference>
<reference evidence="14 15" key="1">
    <citation type="journal article" date="2024" name="BMC Genomics">
        <title>De novo assembly and annotation of Popillia japonica's genome with initial clues to its potential as an invasive pest.</title>
        <authorList>
            <person name="Cucini C."/>
            <person name="Boschi S."/>
            <person name="Funari R."/>
            <person name="Cardaioli E."/>
            <person name="Iannotti N."/>
            <person name="Marturano G."/>
            <person name="Paoli F."/>
            <person name="Bruttini M."/>
            <person name="Carapelli A."/>
            <person name="Frati F."/>
            <person name="Nardi F."/>
        </authorList>
    </citation>
    <scope>NUCLEOTIDE SEQUENCE [LARGE SCALE GENOMIC DNA]</scope>
    <source>
        <strain evidence="14">DMR45628</strain>
    </source>
</reference>
<organism evidence="14 15">
    <name type="scientific">Popillia japonica</name>
    <name type="common">Japanese beetle</name>
    <dbReference type="NCBI Taxonomy" id="7064"/>
    <lineage>
        <taxon>Eukaryota</taxon>
        <taxon>Metazoa</taxon>
        <taxon>Ecdysozoa</taxon>
        <taxon>Arthropoda</taxon>
        <taxon>Hexapoda</taxon>
        <taxon>Insecta</taxon>
        <taxon>Pterygota</taxon>
        <taxon>Neoptera</taxon>
        <taxon>Endopterygota</taxon>
        <taxon>Coleoptera</taxon>
        <taxon>Polyphaga</taxon>
        <taxon>Scarabaeiformia</taxon>
        <taxon>Scarabaeidae</taxon>
        <taxon>Rutelinae</taxon>
        <taxon>Popillia</taxon>
    </lineage>
</organism>
<evidence type="ECO:0000259" key="13">
    <source>
        <dbReference type="SMART" id="SM00836"/>
    </source>
</evidence>
<dbReference type="SUPFAM" id="SSF52374">
    <property type="entry name" value="Nucleotidylyl transferase"/>
    <property type="match status" value="1"/>
</dbReference>
<dbReference type="GO" id="GO:0004814">
    <property type="term" value="F:arginine-tRNA ligase activity"/>
    <property type="evidence" value="ECO:0007669"/>
    <property type="project" value="UniProtKB-EC"/>
</dbReference>
<dbReference type="InterPro" id="IPR014729">
    <property type="entry name" value="Rossmann-like_a/b/a_fold"/>
</dbReference>
<dbReference type="FunFam" id="3.40.50.620:FF:000058">
    <property type="entry name" value="Mitochondrial arginyl-tRNA synthetase"/>
    <property type="match status" value="1"/>
</dbReference>
<evidence type="ECO:0000256" key="10">
    <source>
        <dbReference type="ARBA" id="ARBA00049339"/>
    </source>
</evidence>
<comment type="caution">
    <text evidence="14">The sequence shown here is derived from an EMBL/GenBank/DDBJ whole genome shotgun (WGS) entry which is preliminary data.</text>
</comment>
<accession>A0AAW1JAS3</accession>
<evidence type="ECO:0000256" key="5">
    <source>
        <dbReference type="ARBA" id="ARBA00022840"/>
    </source>
</evidence>
<dbReference type="InterPro" id="IPR001412">
    <property type="entry name" value="aa-tRNA-synth_I_CS"/>
</dbReference>
<feature type="domain" description="DALR anticodon binding" evidence="13">
    <location>
        <begin position="454"/>
        <end position="551"/>
    </location>
</feature>
<proteinExistence type="inferred from homology"/>
<evidence type="ECO:0000256" key="7">
    <source>
        <dbReference type="ARBA" id="ARBA00023146"/>
    </source>
</evidence>
<dbReference type="GO" id="GO:0005739">
    <property type="term" value="C:mitochondrion"/>
    <property type="evidence" value="ECO:0007669"/>
    <property type="project" value="TreeGrafter"/>
</dbReference>
<dbReference type="Pfam" id="PF00750">
    <property type="entry name" value="tRNA-synt_1d"/>
    <property type="match status" value="1"/>
</dbReference>
<keyword evidence="7 12" id="KW-0030">Aminoacyl-tRNA synthetase</keyword>
<keyword evidence="5 12" id="KW-0067">ATP-binding</keyword>
<evidence type="ECO:0000256" key="6">
    <source>
        <dbReference type="ARBA" id="ARBA00022917"/>
    </source>
</evidence>
<dbReference type="EC" id="6.1.1.19" evidence="2"/>
<dbReference type="InterPro" id="IPR001278">
    <property type="entry name" value="Arg-tRNA-ligase"/>
</dbReference>
<dbReference type="PANTHER" id="PTHR11956">
    <property type="entry name" value="ARGINYL-TRNA SYNTHETASE"/>
    <property type="match status" value="1"/>
</dbReference>
<dbReference type="InterPro" id="IPR008909">
    <property type="entry name" value="DALR_anticod-bd"/>
</dbReference>
<keyword evidence="6 12" id="KW-0648">Protein biosynthesis</keyword>
<evidence type="ECO:0000313" key="15">
    <source>
        <dbReference type="Proteomes" id="UP001458880"/>
    </source>
</evidence>
<evidence type="ECO:0000256" key="2">
    <source>
        <dbReference type="ARBA" id="ARBA00012837"/>
    </source>
</evidence>
<dbReference type="InterPro" id="IPR035684">
    <property type="entry name" value="ArgRS_core"/>
</dbReference>
<keyword evidence="3 12" id="KW-0436">Ligase</keyword>
<dbReference type="PANTHER" id="PTHR11956:SF11">
    <property type="entry name" value="ARGININE--TRNA LIGASE, MITOCHONDRIAL-RELATED"/>
    <property type="match status" value="1"/>
</dbReference>